<sequence>MASFNVQSLRPDITAILASADRSSVSAKAVRKALQSKYPELNVKLHKAEIDEMTTAIFTASPDPAAVDAPKPHLPSFHKLKRERSPSGEPTSSPAFPLEKVKGPSKYEESDEELARRLQAEYAQPVGRATRNGGANSKPRKPIKKKKSKSRVSDDDDDDDDDKPKKKRKVSQTGFNKPHLLSPEMAEVCGQEVLSRPGVTKALWNLQDPNKKTDILPDETLKRVLPFDRIKSVSPFPALLVSTNRPFSFYSSFTMAKHISPHLFPYDPEEHGHLSGAVEPVENEVKSEDLVNSDSE</sequence>
<dbReference type="SMART" id="SM00151">
    <property type="entry name" value="SWIB"/>
    <property type="match status" value="1"/>
</dbReference>
<feature type="region of interest" description="Disordered" evidence="1">
    <location>
        <begin position="62"/>
        <end position="182"/>
    </location>
</feature>
<protein>
    <submittedName>
        <fullName evidence="3">SPOSA6832_04889-mRNA-1:cds</fullName>
    </submittedName>
</protein>
<dbReference type="AlphaFoldDB" id="A0A0D6ET90"/>
<dbReference type="Pfam" id="PF08766">
    <property type="entry name" value="DEK_C"/>
    <property type="match status" value="1"/>
</dbReference>
<proteinExistence type="predicted"/>
<feature type="region of interest" description="Disordered" evidence="1">
    <location>
        <begin position="269"/>
        <end position="296"/>
    </location>
</feature>
<dbReference type="SUPFAM" id="SSF47592">
    <property type="entry name" value="SWIB/MDM2 domain"/>
    <property type="match status" value="1"/>
</dbReference>
<dbReference type="Proteomes" id="UP000243876">
    <property type="component" value="Unassembled WGS sequence"/>
</dbReference>
<feature type="domain" description="DEK-C" evidence="2">
    <location>
        <begin position="3"/>
        <end position="59"/>
    </location>
</feature>
<accession>A0A0D6ET90</accession>
<dbReference type="InterPro" id="IPR036885">
    <property type="entry name" value="SWIB_MDM2_dom_sf"/>
</dbReference>
<feature type="compositionally biased region" description="Basic residues" evidence="1">
    <location>
        <begin position="138"/>
        <end position="150"/>
    </location>
</feature>
<dbReference type="CDD" id="cd10567">
    <property type="entry name" value="SWIB-MDM2_like"/>
    <property type="match status" value="1"/>
</dbReference>
<keyword evidence="4" id="KW-1185">Reference proteome</keyword>
<dbReference type="OrthoDB" id="10251073at2759"/>
<dbReference type="Pfam" id="PF02201">
    <property type="entry name" value="SWIB"/>
    <property type="match status" value="1"/>
</dbReference>
<evidence type="ECO:0000259" key="2">
    <source>
        <dbReference type="PROSITE" id="PS51998"/>
    </source>
</evidence>
<evidence type="ECO:0000313" key="4">
    <source>
        <dbReference type="Proteomes" id="UP000243876"/>
    </source>
</evidence>
<dbReference type="SUPFAM" id="SSF109715">
    <property type="entry name" value="DEK C-terminal domain"/>
    <property type="match status" value="1"/>
</dbReference>
<dbReference type="PANTHER" id="PTHR13844">
    <property type="entry name" value="SWI/SNF-RELATED MATRIX-ASSOCIATED ACTIN-DEPENDENT REGULATOR OF CHROMATIN SUBFAMILY D"/>
    <property type="match status" value="1"/>
</dbReference>
<organism evidence="3 4">
    <name type="scientific">Sporidiobolus salmonicolor</name>
    <name type="common">Yeast-like fungus</name>
    <name type="synonym">Sporobolomyces salmonicolor</name>
    <dbReference type="NCBI Taxonomy" id="5005"/>
    <lineage>
        <taxon>Eukaryota</taxon>
        <taxon>Fungi</taxon>
        <taxon>Dikarya</taxon>
        <taxon>Basidiomycota</taxon>
        <taxon>Pucciniomycotina</taxon>
        <taxon>Microbotryomycetes</taxon>
        <taxon>Sporidiobolales</taxon>
        <taxon>Sporidiobolaceae</taxon>
        <taxon>Sporobolomyces</taxon>
    </lineage>
</organism>
<dbReference type="Gene3D" id="1.10.10.60">
    <property type="entry name" value="Homeodomain-like"/>
    <property type="match status" value="1"/>
</dbReference>
<evidence type="ECO:0000313" key="3">
    <source>
        <dbReference type="EMBL" id="CEQ42996.1"/>
    </source>
</evidence>
<gene>
    <name evidence="3" type="primary">SPOSA6832_04889</name>
</gene>
<dbReference type="EMBL" id="CENE01000043">
    <property type="protein sequence ID" value="CEQ42996.1"/>
    <property type="molecule type" value="Genomic_DNA"/>
</dbReference>
<dbReference type="InterPro" id="IPR003121">
    <property type="entry name" value="SWIB_MDM2_domain"/>
</dbReference>
<name>A0A0D6ET90_SPOSA</name>
<dbReference type="InterPro" id="IPR019835">
    <property type="entry name" value="SWIB_domain"/>
</dbReference>
<dbReference type="Gene3D" id="1.10.245.10">
    <property type="entry name" value="SWIB/MDM2 domain"/>
    <property type="match status" value="1"/>
</dbReference>
<feature type="compositionally biased region" description="Basic and acidic residues" evidence="1">
    <location>
        <begin position="99"/>
        <end position="119"/>
    </location>
</feature>
<evidence type="ECO:0000256" key="1">
    <source>
        <dbReference type="SAM" id="MobiDB-lite"/>
    </source>
</evidence>
<dbReference type="PROSITE" id="PS51998">
    <property type="entry name" value="DEK_C"/>
    <property type="match status" value="1"/>
</dbReference>
<reference evidence="4" key="1">
    <citation type="submission" date="2015-02" db="EMBL/GenBank/DDBJ databases">
        <authorList>
            <person name="Gon?alves P."/>
        </authorList>
    </citation>
    <scope>NUCLEOTIDE SEQUENCE [LARGE SCALE GENOMIC DNA]</scope>
</reference>
<dbReference type="InterPro" id="IPR014876">
    <property type="entry name" value="DEK_C"/>
</dbReference>